<accession>V2WPG9</accession>
<sequence length="173" mass="20035">MIRIIWDPDYPEWTSQPGFDWRLSGRLGRALRLLPVYEDLPTNQKKKKNKKGTVIDSFYRDLPGCITIRPVSWIGLPLESPTDSGWNCADNLEGIGRQNETERKIGKISDEDSLDYLWGDELKDFRADFNVPEKPMKPRAKSREGCLWIIPQAFPLPEITHQLRGAQRIGDYY</sequence>
<organism evidence="1 2">
    <name type="scientific">Moniliophthora roreri (strain MCA 2997)</name>
    <name type="common">Cocoa frosty pod rot fungus</name>
    <name type="synonym">Crinipellis roreri</name>
    <dbReference type="NCBI Taxonomy" id="1381753"/>
    <lineage>
        <taxon>Eukaryota</taxon>
        <taxon>Fungi</taxon>
        <taxon>Dikarya</taxon>
        <taxon>Basidiomycota</taxon>
        <taxon>Agaricomycotina</taxon>
        <taxon>Agaricomycetes</taxon>
        <taxon>Agaricomycetidae</taxon>
        <taxon>Agaricales</taxon>
        <taxon>Marasmiineae</taxon>
        <taxon>Marasmiaceae</taxon>
        <taxon>Moniliophthora</taxon>
    </lineage>
</organism>
<name>V2WPG9_MONRO</name>
<gene>
    <name evidence="1" type="ORF">Moror_2985</name>
</gene>
<evidence type="ECO:0000313" key="1">
    <source>
        <dbReference type="EMBL" id="ESK88723.1"/>
    </source>
</evidence>
<proteinExistence type="predicted"/>
<dbReference type="KEGG" id="mrr:Moror_2985"/>
<dbReference type="Proteomes" id="UP000017559">
    <property type="component" value="Unassembled WGS sequence"/>
</dbReference>
<comment type="caution">
    <text evidence="1">The sequence shown here is derived from an EMBL/GenBank/DDBJ whole genome shotgun (WGS) entry which is preliminary data.</text>
</comment>
<protein>
    <submittedName>
        <fullName evidence="1">Uncharacterized protein</fullName>
    </submittedName>
</protein>
<dbReference type="HOGENOM" id="CLU_1548000_0_0_1"/>
<dbReference type="EMBL" id="AWSO01000624">
    <property type="protein sequence ID" value="ESK88723.1"/>
    <property type="molecule type" value="Genomic_DNA"/>
</dbReference>
<evidence type="ECO:0000313" key="2">
    <source>
        <dbReference type="Proteomes" id="UP000017559"/>
    </source>
</evidence>
<dbReference type="AlphaFoldDB" id="V2WPG9"/>
<reference evidence="1 2" key="1">
    <citation type="journal article" date="2014" name="BMC Genomics">
        <title>Genome and secretome analysis of the hemibiotrophic fungal pathogen, Moniliophthora roreri, which causes frosty pod rot disease of cacao: mechanisms of the biotrophic and necrotrophic phases.</title>
        <authorList>
            <person name="Meinhardt L.W."/>
            <person name="Costa G.G.L."/>
            <person name="Thomazella D.P.T."/>
            <person name="Teixeira P.J.P.L."/>
            <person name="Carazzolle M.F."/>
            <person name="Schuster S.C."/>
            <person name="Carlson J.E."/>
            <person name="Guiltinan M.J."/>
            <person name="Mieczkowski P."/>
            <person name="Farmer A."/>
            <person name="Ramaraj T."/>
            <person name="Crozier J."/>
            <person name="Davis R.E."/>
            <person name="Shao J."/>
            <person name="Melnick R.L."/>
            <person name="Pereira G.A.G."/>
            <person name="Bailey B.A."/>
        </authorList>
    </citation>
    <scope>NUCLEOTIDE SEQUENCE [LARGE SCALE GENOMIC DNA]</scope>
    <source>
        <strain evidence="1 2">MCA 2997</strain>
    </source>
</reference>
<keyword evidence="2" id="KW-1185">Reference proteome</keyword>